<dbReference type="Pfam" id="PF02195">
    <property type="entry name" value="ParB_N"/>
    <property type="match status" value="1"/>
</dbReference>
<evidence type="ECO:0000256" key="1">
    <source>
        <dbReference type="ARBA" id="ARBA00006295"/>
    </source>
</evidence>
<proteinExistence type="inferred from homology"/>
<keyword evidence="4" id="KW-1185">Reference proteome</keyword>
<evidence type="ECO:0000313" key="3">
    <source>
        <dbReference type="EMBL" id="MBW9051492.1"/>
    </source>
</evidence>
<dbReference type="CDD" id="cd16405">
    <property type="entry name" value="RepB_like_N"/>
    <property type="match status" value="1"/>
</dbReference>
<dbReference type="SMART" id="SM00470">
    <property type="entry name" value="ParB"/>
    <property type="match status" value="1"/>
</dbReference>
<dbReference type="EMBL" id="JAEUAK010000001">
    <property type="protein sequence ID" value="MBW9051492.1"/>
    <property type="molecule type" value="Genomic_DNA"/>
</dbReference>
<sequence>MSRRDRLKGLFTDTAQELAAANFEETSVRGAAGPVRTMALTLGRMEEESRAMEEALSSGEHIVELDPELIDSSFIRDRLGDEPLDLEDELVQSIAENGQEVPILVRRNPHHDGRYQIAYGHRRLQAVKLLGRKVQAVIRKLDDTDLVIAQGIENSARRNLSYIERAVFALNLELKKFDRPVIMKALSTDKTELSKLISVAKAIPADIIQAVGAAPGIGRRRWMALAQDWTDTTTGRLTKLIASSTFNAVESDRRFELIIAELSKKEETKPRSTEYDWKPASGGKIAGRIKSSGTSFTIALKTGDASDFGAYLSSRLDELYEAYKAEKPKTGNTL</sequence>
<dbReference type="Pfam" id="PF07506">
    <property type="entry name" value="RepB"/>
    <property type="match status" value="1"/>
</dbReference>
<organism evidence="3 4">
    <name type="scientific">Rhizobium mesosinicum</name>
    <dbReference type="NCBI Taxonomy" id="335017"/>
    <lineage>
        <taxon>Bacteria</taxon>
        <taxon>Pseudomonadati</taxon>
        <taxon>Pseudomonadota</taxon>
        <taxon>Alphaproteobacteria</taxon>
        <taxon>Hyphomicrobiales</taxon>
        <taxon>Rhizobiaceae</taxon>
        <taxon>Rhizobium/Agrobacterium group</taxon>
        <taxon>Rhizobium</taxon>
    </lineage>
</organism>
<protein>
    <submittedName>
        <fullName evidence="3">Plasmid partitioning protein RepB</fullName>
    </submittedName>
</protein>
<evidence type="ECO:0000313" key="4">
    <source>
        <dbReference type="Proteomes" id="UP000717752"/>
    </source>
</evidence>
<dbReference type="InterPro" id="IPR037972">
    <property type="entry name" value="RepB_N"/>
</dbReference>
<feature type="domain" description="ParB-like N-terminal" evidence="2">
    <location>
        <begin position="63"/>
        <end position="155"/>
    </location>
</feature>
<dbReference type="NCBIfam" id="TIGR00180">
    <property type="entry name" value="parB_part"/>
    <property type="match status" value="1"/>
</dbReference>
<dbReference type="PANTHER" id="PTHR33375:SF1">
    <property type="entry name" value="CHROMOSOME-PARTITIONING PROTEIN PARB-RELATED"/>
    <property type="match status" value="1"/>
</dbReference>
<dbReference type="InterPro" id="IPR050336">
    <property type="entry name" value="Chromosome_partition/occlusion"/>
</dbReference>
<comment type="similarity">
    <text evidence="1">Belongs to the ParB family.</text>
</comment>
<dbReference type="PANTHER" id="PTHR33375">
    <property type="entry name" value="CHROMOSOME-PARTITIONING PROTEIN PARB-RELATED"/>
    <property type="match status" value="1"/>
</dbReference>
<name>A0ABS7GP66_9HYPH</name>
<reference evidence="3 4" key="1">
    <citation type="journal article" date="2021" name="MBio">
        <title>Poor Competitiveness of Bradyrhizobium in Pigeon Pea Root Colonization in Indian Soils.</title>
        <authorList>
            <person name="Chalasani D."/>
            <person name="Basu A."/>
            <person name="Pullabhotla S.V.S.R.N."/>
            <person name="Jorrin B."/>
            <person name="Neal A.L."/>
            <person name="Poole P.S."/>
            <person name="Podile A.R."/>
            <person name="Tkacz A."/>
        </authorList>
    </citation>
    <scope>NUCLEOTIDE SEQUENCE [LARGE SCALE GENOMIC DNA]</scope>
    <source>
        <strain evidence="3 4">HU56</strain>
    </source>
</reference>
<dbReference type="InterPro" id="IPR003115">
    <property type="entry name" value="ParB_N"/>
</dbReference>
<gene>
    <name evidence="3" type="primary">repB</name>
    <name evidence="3" type="ORF">JNB85_03565</name>
</gene>
<comment type="caution">
    <text evidence="3">The sequence shown here is derived from an EMBL/GenBank/DDBJ whole genome shotgun (WGS) entry which is preliminary data.</text>
</comment>
<dbReference type="Gene3D" id="3.90.1530.30">
    <property type="match status" value="1"/>
</dbReference>
<dbReference type="Proteomes" id="UP000717752">
    <property type="component" value="Unassembled WGS sequence"/>
</dbReference>
<dbReference type="InterPro" id="IPR004437">
    <property type="entry name" value="ParB/RepB/Spo0J"/>
</dbReference>
<evidence type="ECO:0000259" key="2">
    <source>
        <dbReference type="SMART" id="SM00470"/>
    </source>
</evidence>
<dbReference type="InterPro" id="IPR017819">
    <property type="entry name" value="Plasmid_partition_RepB"/>
</dbReference>
<accession>A0ABS7GP66</accession>
<dbReference type="SUPFAM" id="SSF110849">
    <property type="entry name" value="ParB/Sulfiredoxin"/>
    <property type="match status" value="1"/>
</dbReference>
<dbReference type="InterPro" id="IPR011111">
    <property type="entry name" value="Plasmid_RepB"/>
</dbReference>
<dbReference type="RefSeq" id="WP_220333001.1">
    <property type="nucleotide sequence ID" value="NZ_JAEUAK010000001.1"/>
</dbReference>
<dbReference type="InterPro" id="IPR036086">
    <property type="entry name" value="ParB/Sulfiredoxin_sf"/>
</dbReference>
<dbReference type="NCBIfam" id="TIGR03454">
    <property type="entry name" value="partition_RepB"/>
    <property type="match status" value="1"/>
</dbReference>